<reference evidence="1" key="1">
    <citation type="submission" date="2020-05" db="EMBL/GenBank/DDBJ databases">
        <authorList>
            <person name="Chiriac C."/>
            <person name="Salcher M."/>
            <person name="Ghai R."/>
            <person name="Kavagutti S V."/>
        </authorList>
    </citation>
    <scope>NUCLEOTIDE SEQUENCE</scope>
</reference>
<name>A0A6J5R2M4_9CAUD</name>
<sequence length="59" mass="7095">MWNDSFDEREYLRDDLLIEADLMTEVQSASFWEGYREDELPLAERDVSYEDEWDWAAAA</sequence>
<protein>
    <submittedName>
        <fullName evidence="1">Uncharacterized protein</fullName>
    </submittedName>
</protein>
<dbReference type="EMBL" id="LR797113">
    <property type="protein sequence ID" value="CAB4187768.1"/>
    <property type="molecule type" value="Genomic_DNA"/>
</dbReference>
<proteinExistence type="predicted"/>
<organism evidence="1">
    <name type="scientific">uncultured Caudovirales phage</name>
    <dbReference type="NCBI Taxonomy" id="2100421"/>
    <lineage>
        <taxon>Viruses</taxon>
        <taxon>Duplodnaviria</taxon>
        <taxon>Heunggongvirae</taxon>
        <taxon>Uroviricota</taxon>
        <taxon>Caudoviricetes</taxon>
        <taxon>Peduoviridae</taxon>
        <taxon>Maltschvirus</taxon>
        <taxon>Maltschvirus maltsch</taxon>
    </lineage>
</organism>
<accession>A0A6J5R2M4</accession>
<evidence type="ECO:0000313" key="1">
    <source>
        <dbReference type="EMBL" id="CAB4187768.1"/>
    </source>
</evidence>
<gene>
    <name evidence="1" type="ORF">UFOVP1167_27</name>
</gene>